<dbReference type="EMBL" id="FONY01000032">
    <property type="protein sequence ID" value="SFF41560.1"/>
    <property type="molecule type" value="Genomic_DNA"/>
</dbReference>
<dbReference type="InterPro" id="IPR027545">
    <property type="entry name" value="Kynurenine_monooxygenase"/>
</dbReference>
<name>A0A1I2IIR4_9BACT</name>
<dbReference type="InterPro" id="IPR002938">
    <property type="entry name" value="FAD-bd"/>
</dbReference>
<dbReference type="GO" id="GO:0043420">
    <property type="term" value="P:anthranilate metabolic process"/>
    <property type="evidence" value="ECO:0007669"/>
    <property type="project" value="UniProtKB-UniRule"/>
</dbReference>
<evidence type="ECO:0000256" key="1">
    <source>
        <dbReference type="ARBA" id="ARBA00001974"/>
    </source>
</evidence>
<dbReference type="GO" id="GO:0009435">
    <property type="term" value="P:NAD+ biosynthetic process"/>
    <property type="evidence" value="ECO:0007669"/>
    <property type="project" value="UniProtKB-UniPathway"/>
</dbReference>
<evidence type="ECO:0000313" key="12">
    <source>
        <dbReference type="Proteomes" id="UP000199513"/>
    </source>
</evidence>
<protein>
    <recommendedName>
        <fullName evidence="9">Kynurenine 3-monooxygenase</fullName>
        <ecNumber evidence="9">1.14.13.9</ecNumber>
    </recommendedName>
    <alternativeName>
        <fullName evidence="9">Kynurenine 3-hydroxylase</fullName>
    </alternativeName>
</protein>
<dbReference type="PRINTS" id="PR00420">
    <property type="entry name" value="RNGMNOXGNASE"/>
</dbReference>
<comment type="cofactor">
    <cofactor evidence="1 9">
        <name>FAD</name>
        <dbReference type="ChEBI" id="CHEBI:57692"/>
    </cofactor>
</comment>
<proteinExistence type="inferred from homology"/>
<dbReference type="PANTHER" id="PTHR46028:SF2">
    <property type="entry name" value="KYNURENINE 3-MONOOXYGENASE"/>
    <property type="match status" value="1"/>
</dbReference>
<evidence type="ECO:0000256" key="7">
    <source>
        <dbReference type="ARBA" id="ARBA00023033"/>
    </source>
</evidence>
<sequence length="445" mass="50876">MKKVAILGAGLVGSLLSIFLSKRGYQVEVYERRDDPRHKGYVGGRSINLALSDRGWRALEKVGIAEKIKKIAIPMHGRMIHDLQGHLTFQPYGKEGQAIYSVSRALLNIELIDYAEKEEKVKFYFHQRCEDLDLEKKVIYLQDTESQEKSQISADIIFGADGAFSAVRLAMQKTDRFNYAQTYLEYGYKELTIPSLPDGSHALDKNALHIWPRKSFMLIALPNIDGSFTCTLFFPYEGKPSFATLKSSQDVTDFFKATFPDAFSVLPNLVEEFFTNPTSSLVMVKSQPWVYRSGVALIGDAAHAIVPFYGQGMNAGFEDCYVLNEILDKHLDNWEISLQEYQEKRIPDANAIAELALNNFVEMRDLVADEKFLLRKKIEAKMYELYPEKWTPLYSMVTFSPETRYSEALAKGKKQDAIMSEIMQLPHIEHIWEDLVLEEVTRRLS</sequence>
<dbReference type="SUPFAM" id="SSF51905">
    <property type="entry name" value="FAD/NAD(P)-binding domain"/>
    <property type="match status" value="1"/>
</dbReference>
<dbReference type="GO" id="GO:0006569">
    <property type="term" value="P:L-tryptophan catabolic process"/>
    <property type="evidence" value="ECO:0007669"/>
    <property type="project" value="UniProtKB-UniRule"/>
</dbReference>
<comment type="pathway">
    <text evidence="9">Cofactor biosynthesis; NAD(+) biosynthesis; quinolinate from L-kynurenine: step 1/3.</text>
</comment>
<keyword evidence="3 9" id="KW-0662">Pyridine nucleotide biosynthesis</keyword>
<keyword evidence="5 9" id="KW-0521">NADP</keyword>
<dbReference type="OrthoDB" id="9766816at2"/>
<accession>A0A1I2IIR4</accession>
<comment type="similarity">
    <text evidence="9">Belongs to the aromatic-ring hydroxylase family. KMO subfamily.</text>
</comment>
<dbReference type="AlphaFoldDB" id="A0A1I2IIR4"/>
<dbReference type="InterPro" id="IPR036188">
    <property type="entry name" value="FAD/NAD-bd_sf"/>
</dbReference>
<comment type="function">
    <text evidence="9">Catalyzes the hydroxylation of L-kynurenine (L-Kyn) to form 3-hydroxy-L-kynurenine (L-3OHKyn). Required for synthesis of quinolinic acid.</text>
</comment>
<gene>
    <name evidence="9" type="primary">kmo</name>
    <name evidence="11" type="ORF">SAMN04488541_103235</name>
</gene>
<keyword evidence="2 9" id="KW-0285">Flavoprotein</keyword>
<dbReference type="GO" id="GO:0019805">
    <property type="term" value="P:quinolinate biosynthetic process"/>
    <property type="evidence" value="ECO:0007669"/>
    <property type="project" value="UniProtKB-UniRule"/>
</dbReference>
<dbReference type="GO" id="GO:0004502">
    <property type="term" value="F:kynurenine 3-monooxygenase activity"/>
    <property type="evidence" value="ECO:0007669"/>
    <property type="project" value="UniProtKB-UniRule"/>
</dbReference>
<keyword evidence="7 9" id="KW-0503">Monooxygenase</keyword>
<evidence type="ECO:0000256" key="3">
    <source>
        <dbReference type="ARBA" id="ARBA00022642"/>
    </source>
</evidence>
<reference evidence="12" key="1">
    <citation type="submission" date="2016-10" db="EMBL/GenBank/DDBJ databases">
        <authorList>
            <person name="Varghese N."/>
            <person name="Submissions S."/>
        </authorList>
    </citation>
    <scope>NUCLEOTIDE SEQUENCE [LARGE SCALE GENOMIC DNA]</scope>
    <source>
        <strain>GEY</strain>
        <strain evidence="12">DSM 9560</strain>
    </source>
</reference>
<dbReference type="GO" id="GO:0070189">
    <property type="term" value="P:kynurenine metabolic process"/>
    <property type="evidence" value="ECO:0007669"/>
    <property type="project" value="TreeGrafter"/>
</dbReference>
<dbReference type="UniPathway" id="UPA00253">
    <property type="reaction ID" value="UER00328"/>
</dbReference>
<evidence type="ECO:0000256" key="8">
    <source>
        <dbReference type="ARBA" id="ARBA00047818"/>
    </source>
</evidence>
<dbReference type="HAMAP" id="MF_01971">
    <property type="entry name" value="Kynurenine_monooxygenase"/>
    <property type="match status" value="1"/>
</dbReference>
<evidence type="ECO:0000313" key="11">
    <source>
        <dbReference type="EMBL" id="SFF41560.1"/>
    </source>
</evidence>
<evidence type="ECO:0000256" key="4">
    <source>
        <dbReference type="ARBA" id="ARBA00022827"/>
    </source>
</evidence>
<dbReference type="STRING" id="1003.SAMN04488541_103235"/>
<comment type="catalytic activity">
    <reaction evidence="8 9">
        <text>L-kynurenine + NADPH + O2 + H(+) = 3-hydroxy-L-kynurenine + NADP(+) + H2O</text>
        <dbReference type="Rhea" id="RHEA:20545"/>
        <dbReference type="ChEBI" id="CHEBI:15377"/>
        <dbReference type="ChEBI" id="CHEBI:15378"/>
        <dbReference type="ChEBI" id="CHEBI:15379"/>
        <dbReference type="ChEBI" id="CHEBI:57783"/>
        <dbReference type="ChEBI" id="CHEBI:57959"/>
        <dbReference type="ChEBI" id="CHEBI:58125"/>
        <dbReference type="ChEBI" id="CHEBI:58349"/>
        <dbReference type="EC" id="1.14.13.9"/>
    </reaction>
</comment>
<dbReference type="PANTHER" id="PTHR46028">
    <property type="entry name" value="KYNURENINE 3-MONOOXYGENASE"/>
    <property type="match status" value="1"/>
</dbReference>
<keyword evidence="4 9" id="KW-0274">FAD</keyword>
<dbReference type="Gene3D" id="3.50.50.60">
    <property type="entry name" value="FAD/NAD(P)-binding domain"/>
    <property type="match status" value="1"/>
</dbReference>
<evidence type="ECO:0000256" key="5">
    <source>
        <dbReference type="ARBA" id="ARBA00022857"/>
    </source>
</evidence>
<evidence type="ECO:0000259" key="10">
    <source>
        <dbReference type="Pfam" id="PF01494"/>
    </source>
</evidence>
<organism evidence="11 12">
    <name type="scientific">Thermoflexibacter ruber</name>
    <dbReference type="NCBI Taxonomy" id="1003"/>
    <lineage>
        <taxon>Bacteria</taxon>
        <taxon>Pseudomonadati</taxon>
        <taxon>Bacteroidota</taxon>
        <taxon>Cytophagia</taxon>
        <taxon>Cytophagales</taxon>
        <taxon>Thermoflexibacteraceae</taxon>
        <taxon>Thermoflexibacter</taxon>
    </lineage>
</organism>
<feature type="domain" description="FAD-binding" evidence="10">
    <location>
        <begin position="3"/>
        <end position="354"/>
    </location>
</feature>
<evidence type="ECO:0000256" key="9">
    <source>
        <dbReference type="HAMAP-Rule" id="MF_01971"/>
    </source>
</evidence>
<dbReference type="GO" id="GO:0071949">
    <property type="term" value="F:FAD binding"/>
    <property type="evidence" value="ECO:0007669"/>
    <property type="project" value="InterPro"/>
</dbReference>
<evidence type="ECO:0000256" key="6">
    <source>
        <dbReference type="ARBA" id="ARBA00023002"/>
    </source>
</evidence>
<dbReference type="FunFam" id="3.50.50.60:FF:000185">
    <property type="entry name" value="Kynurenine 3-monooxygenase"/>
    <property type="match status" value="1"/>
</dbReference>
<keyword evidence="6 9" id="KW-0560">Oxidoreductase</keyword>
<dbReference type="Pfam" id="PF01494">
    <property type="entry name" value="FAD_binding_3"/>
    <property type="match status" value="1"/>
</dbReference>
<dbReference type="Proteomes" id="UP000199513">
    <property type="component" value="Unassembled WGS sequence"/>
</dbReference>
<keyword evidence="12" id="KW-1185">Reference proteome</keyword>
<dbReference type="EC" id="1.14.13.9" evidence="9"/>
<dbReference type="RefSeq" id="WP_091548552.1">
    <property type="nucleotide sequence ID" value="NZ_FONY01000032.1"/>
</dbReference>
<evidence type="ECO:0000256" key="2">
    <source>
        <dbReference type="ARBA" id="ARBA00022630"/>
    </source>
</evidence>